<feature type="region of interest" description="Disordered" evidence="8">
    <location>
        <begin position="1"/>
        <end position="23"/>
    </location>
</feature>
<accession>A0A7S1PFZ8</accession>
<keyword evidence="9" id="KW-0472">Membrane</keyword>
<reference evidence="12" key="1">
    <citation type="submission" date="2021-01" db="EMBL/GenBank/DDBJ databases">
        <authorList>
            <person name="Corre E."/>
            <person name="Pelletier E."/>
            <person name="Niang G."/>
            <person name="Scheremetjew M."/>
            <person name="Finn R."/>
            <person name="Kale V."/>
            <person name="Holt S."/>
            <person name="Cochrane G."/>
            <person name="Meng A."/>
            <person name="Brown T."/>
            <person name="Cohen L."/>
        </authorList>
    </citation>
    <scope>NUCLEOTIDE SEQUENCE</scope>
    <source>
        <strain evidence="12">WS</strain>
    </source>
</reference>
<evidence type="ECO:0000256" key="9">
    <source>
        <dbReference type="SAM" id="Phobius"/>
    </source>
</evidence>
<evidence type="ECO:0000256" key="5">
    <source>
        <dbReference type="ARBA" id="ARBA00024360"/>
    </source>
</evidence>
<keyword evidence="4" id="KW-0012">Acyltransferase</keyword>
<keyword evidence="3" id="KW-0808">Transferase</keyword>
<dbReference type="InterPro" id="IPR045034">
    <property type="entry name" value="O-acyltransferase_WSD1-like"/>
</dbReference>
<dbReference type="GO" id="GO:0004144">
    <property type="term" value="F:diacylglycerol O-acyltransferase activity"/>
    <property type="evidence" value="ECO:0007669"/>
    <property type="project" value="UniProtKB-EC"/>
</dbReference>
<sequence length="515" mass="58592">MSHHTTLKSRASSRTSSVQESIQCSSEMIHDATQHPVENMGITRIIPVAPSSTTIERCKEKLGNLDRLTKIMSDKSDMSVIKGILILENDMTDEAVETMLRERMVKKFLRFRSRLEHGSFIELMPNELNLKKHIHHIHLPNGQNSEDDMRLSLSQFINKPFDPRGPLWEAYIVHNCVGGFVMMLRVHHSIGDGAALAMVFNEFCDQDIEFPDCKPPQMTALRYIAFVVAFFFLQIINLMRVIWKSLYMVFGPADLESPIKIPVKTMARQKQISWTKSFDLDLTKQIGRPYRATLNDVMLCVITGALDRFRRQKCSEDDELCNLTECDIRCIHPVNTRTSPIIKNPDNDAAFLFALLPLGIIDPKQRLLEIKNRMDHLKTINEKFYAKFLINLLNFLPGRLLKPAMDWVTSKVSVVVSNVRGPSYSLSINGNKIKDCIGFLPSMHGIGISICIFSYSGKVRVGLTTDENLTKNPKEDFIRFLEEEYQHMSEVLLPATSLSNEGNKSASRKRQSTAA</sequence>
<organism evidence="12">
    <name type="scientific">Percolomonas cosmopolitus</name>
    <dbReference type="NCBI Taxonomy" id="63605"/>
    <lineage>
        <taxon>Eukaryota</taxon>
        <taxon>Discoba</taxon>
        <taxon>Heterolobosea</taxon>
        <taxon>Tetramitia</taxon>
        <taxon>Eutetramitia</taxon>
        <taxon>Percolomonadidae</taxon>
        <taxon>Percolomonas</taxon>
    </lineage>
</organism>
<comment type="similarity">
    <text evidence="5">In the N-terminal section; belongs to the long-chain O-acyltransferase family.</text>
</comment>
<dbReference type="InterPro" id="IPR009721">
    <property type="entry name" value="O-acyltransferase_WSD1_C"/>
</dbReference>
<dbReference type="InterPro" id="IPR023213">
    <property type="entry name" value="CAT-like_dom_sf"/>
</dbReference>
<evidence type="ECO:0000259" key="10">
    <source>
        <dbReference type="Pfam" id="PF03007"/>
    </source>
</evidence>
<dbReference type="GO" id="GO:0047196">
    <property type="term" value="F:long-chain-alcohol O-fatty-acyltransferase activity"/>
    <property type="evidence" value="ECO:0007669"/>
    <property type="project" value="UniProtKB-EC"/>
</dbReference>
<dbReference type="AlphaFoldDB" id="A0A7S1PFZ8"/>
<comment type="pathway">
    <text evidence="1">Glycerolipid metabolism; triacylglycerol biosynthesis.</text>
</comment>
<evidence type="ECO:0000256" key="2">
    <source>
        <dbReference type="ARBA" id="ARBA00005189"/>
    </source>
</evidence>
<dbReference type="UniPathway" id="UPA00282"/>
<dbReference type="Gene3D" id="3.30.559.10">
    <property type="entry name" value="Chloramphenicol acetyltransferase-like domain"/>
    <property type="match status" value="1"/>
</dbReference>
<dbReference type="EMBL" id="HBGD01001622">
    <property type="protein sequence ID" value="CAD9078115.1"/>
    <property type="molecule type" value="Transcribed_RNA"/>
</dbReference>
<dbReference type="GO" id="GO:0019432">
    <property type="term" value="P:triglyceride biosynthetic process"/>
    <property type="evidence" value="ECO:0007669"/>
    <property type="project" value="UniProtKB-UniPathway"/>
</dbReference>
<dbReference type="SUPFAM" id="SSF52777">
    <property type="entry name" value="CoA-dependent acyltransferases"/>
    <property type="match status" value="1"/>
</dbReference>
<dbReference type="PANTHER" id="PTHR31650">
    <property type="entry name" value="O-ACYLTRANSFERASE (WSD1-LIKE) FAMILY PROTEIN"/>
    <property type="match status" value="1"/>
</dbReference>
<evidence type="ECO:0000313" key="12">
    <source>
        <dbReference type="EMBL" id="CAD9078115.1"/>
    </source>
</evidence>
<keyword evidence="9" id="KW-1133">Transmembrane helix</keyword>
<gene>
    <name evidence="12" type="ORF">PCOS0759_LOCUS1347</name>
</gene>
<proteinExistence type="inferred from homology"/>
<dbReference type="GO" id="GO:0005886">
    <property type="term" value="C:plasma membrane"/>
    <property type="evidence" value="ECO:0007669"/>
    <property type="project" value="TreeGrafter"/>
</dbReference>
<protein>
    <recommendedName>
        <fullName evidence="13">Diacylglycerol O-acyltransferase</fullName>
    </recommendedName>
</protein>
<name>A0A7S1PFZ8_9EUKA</name>
<comment type="catalytic activity">
    <reaction evidence="7">
        <text>an acyl-CoA + a 1,2-diacyl-sn-glycerol = a triacyl-sn-glycerol + CoA</text>
        <dbReference type="Rhea" id="RHEA:10868"/>
        <dbReference type="ChEBI" id="CHEBI:17815"/>
        <dbReference type="ChEBI" id="CHEBI:57287"/>
        <dbReference type="ChEBI" id="CHEBI:58342"/>
        <dbReference type="ChEBI" id="CHEBI:64615"/>
        <dbReference type="EC" id="2.3.1.20"/>
    </reaction>
</comment>
<comment type="catalytic activity">
    <reaction evidence="6">
        <text>a long chain fatty alcohol + a fatty acyl-CoA = a long-chain alcohol wax ester + CoA</text>
        <dbReference type="Rhea" id="RHEA:38443"/>
        <dbReference type="ChEBI" id="CHEBI:17135"/>
        <dbReference type="ChEBI" id="CHEBI:57287"/>
        <dbReference type="ChEBI" id="CHEBI:77636"/>
        <dbReference type="ChEBI" id="CHEBI:235323"/>
        <dbReference type="EC" id="2.3.1.75"/>
    </reaction>
</comment>
<evidence type="ECO:0000256" key="3">
    <source>
        <dbReference type="ARBA" id="ARBA00022679"/>
    </source>
</evidence>
<comment type="pathway">
    <text evidence="2">Lipid metabolism.</text>
</comment>
<feature type="transmembrane region" description="Helical" evidence="9">
    <location>
        <begin position="220"/>
        <end position="239"/>
    </location>
</feature>
<dbReference type="PANTHER" id="PTHR31650:SF1">
    <property type="entry name" value="WAX ESTER SYNTHASE_DIACYLGLYCEROL ACYLTRANSFERASE 4-RELATED"/>
    <property type="match status" value="1"/>
</dbReference>
<evidence type="ECO:0000256" key="1">
    <source>
        <dbReference type="ARBA" id="ARBA00004771"/>
    </source>
</evidence>
<evidence type="ECO:0000256" key="4">
    <source>
        <dbReference type="ARBA" id="ARBA00023315"/>
    </source>
</evidence>
<feature type="domain" description="O-acyltransferase WSD1-like N-terminal" evidence="10">
    <location>
        <begin position="95"/>
        <end position="215"/>
    </location>
</feature>
<feature type="compositionally biased region" description="Polar residues" evidence="8">
    <location>
        <begin position="8"/>
        <end position="23"/>
    </location>
</feature>
<evidence type="ECO:0008006" key="13">
    <source>
        <dbReference type="Google" id="ProtNLM"/>
    </source>
</evidence>
<feature type="domain" description="O-acyltransferase WSD1 C-terminal" evidence="11">
    <location>
        <begin position="347"/>
        <end position="486"/>
    </location>
</feature>
<evidence type="ECO:0000256" key="7">
    <source>
        <dbReference type="ARBA" id="ARBA00048109"/>
    </source>
</evidence>
<dbReference type="Pfam" id="PF03007">
    <property type="entry name" value="WS_DGAT_cat"/>
    <property type="match status" value="1"/>
</dbReference>
<evidence type="ECO:0000256" key="6">
    <source>
        <dbReference type="ARBA" id="ARBA00047604"/>
    </source>
</evidence>
<evidence type="ECO:0000256" key="8">
    <source>
        <dbReference type="SAM" id="MobiDB-lite"/>
    </source>
</evidence>
<dbReference type="Pfam" id="PF06974">
    <property type="entry name" value="WS_DGAT_C"/>
    <property type="match status" value="1"/>
</dbReference>
<keyword evidence="9" id="KW-0812">Transmembrane</keyword>
<evidence type="ECO:0000259" key="11">
    <source>
        <dbReference type="Pfam" id="PF06974"/>
    </source>
</evidence>
<dbReference type="InterPro" id="IPR004255">
    <property type="entry name" value="O-acyltransferase_WSD1_N"/>
</dbReference>